<reference evidence="5" key="1">
    <citation type="submission" date="2019-08" db="EMBL/GenBank/DDBJ databases">
        <authorList>
            <person name="Kucharzyk K."/>
            <person name="Murdoch R.W."/>
            <person name="Higgins S."/>
            <person name="Loffler F."/>
        </authorList>
    </citation>
    <scope>NUCLEOTIDE SEQUENCE</scope>
</reference>
<name>A0A645DNC2_9ZZZZ</name>
<dbReference type="AlphaFoldDB" id="A0A645DNC2"/>
<organism evidence="5">
    <name type="scientific">bioreactor metagenome</name>
    <dbReference type="NCBI Taxonomy" id="1076179"/>
    <lineage>
        <taxon>unclassified sequences</taxon>
        <taxon>metagenomes</taxon>
        <taxon>ecological metagenomes</taxon>
    </lineage>
</organism>
<gene>
    <name evidence="5" type="ORF">SDC9_137918</name>
</gene>
<dbReference type="InterPro" id="IPR008622">
    <property type="entry name" value="FliT"/>
</dbReference>
<sequence length="108" mass="13142">MYKQLDLYKNLSIEILKLLKEDKFDEIDEMLDRRSLLIEEMNEKQQAEFKKSYIESDIFQIDKEIKSIFEKEIGNIKDEIKNQKKIKQVNYSYINTKKENLNIFNQKV</sequence>
<dbReference type="EMBL" id="VSSQ01037952">
    <property type="protein sequence ID" value="MPM90796.1"/>
    <property type="molecule type" value="Genomic_DNA"/>
</dbReference>
<evidence type="ECO:0000256" key="4">
    <source>
        <dbReference type="ARBA" id="ARBA00023186"/>
    </source>
</evidence>
<keyword evidence="2" id="KW-0963">Cytoplasm</keyword>
<evidence type="ECO:0000313" key="5">
    <source>
        <dbReference type="EMBL" id="MPM90796.1"/>
    </source>
</evidence>
<evidence type="ECO:0000256" key="3">
    <source>
        <dbReference type="ARBA" id="ARBA00022795"/>
    </source>
</evidence>
<comment type="caution">
    <text evidence="5">The sequence shown here is derived from an EMBL/GenBank/DDBJ whole genome shotgun (WGS) entry which is preliminary data.</text>
</comment>
<keyword evidence="4" id="KW-0143">Chaperone</keyword>
<protein>
    <recommendedName>
        <fullName evidence="6">Flagellar protein FliT</fullName>
    </recommendedName>
</protein>
<evidence type="ECO:0000256" key="1">
    <source>
        <dbReference type="ARBA" id="ARBA00004496"/>
    </source>
</evidence>
<evidence type="ECO:0000256" key="2">
    <source>
        <dbReference type="ARBA" id="ARBA00022490"/>
    </source>
</evidence>
<keyword evidence="3" id="KW-1005">Bacterial flagellum biogenesis</keyword>
<comment type="subcellular location">
    <subcellularLocation>
        <location evidence="1">Cytoplasm</location>
    </subcellularLocation>
</comment>
<accession>A0A645DNC2</accession>
<evidence type="ECO:0008006" key="6">
    <source>
        <dbReference type="Google" id="ProtNLM"/>
    </source>
</evidence>
<proteinExistence type="predicted"/>
<dbReference type="Pfam" id="PF05400">
    <property type="entry name" value="FliT"/>
    <property type="match status" value="1"/>
</dbReference>